<keyword evidence="3" id="KW-1185">Reference proteome</keyword>
<accession>A0A4R1PZA9</accession>
<comment type="caution">
    <text evidence="2">The sequence shown here is derived from an EMBL/GenBank/DDBJ whole genome shotgun (WGS) entry which is preliminary data.</text>
</comment>
<dbReference type="Proteomes" id="UP000295063">
    <property type="component" value="Unassembled WGS sequence"/>
</dbReference>
<evidence type="ECO:0000313" key="2">
    <source>
        <dbReference type="EMBL" id="TCL38304.1"/>
    </source>
</evidence>
<dbReference type="InterPro" id="IPR002686">
    <property type="entry name" value="Transposase_17"/>
</dbReference>
<dbReference type="PANTHER" id="PTHR34322:SF2">
    <property type="entry name" value="TRANSPOSASE IS200-LIKE DOMAIN-CONTAINING PROTEIN"/>
    <property type="match status" value="1"/>
</dbReference>
<gene>
    <name evidence="2" type="ORF">EV210_104288</name>
</gene>
<proteinExistence type="predicted"/>
<dbReference type="Pfam" id="PF01797">
    <property type="entry name" value="Y1_Tnp"/>
    <property type="match status" value="1"/>
</dbReference>
<dbReference type="OrthoDB" id="9788881at2"/>
<dbReference type="RefSeq" id="WP_132078112.1">
    <property type="nucleotide sequence ID" value="NZ_SLUI01000004.1"/>
</dbReference>
<name>A0A4R1PZA9_9FIRM</name>
<feature type="domain" description="Transposase IS200-like" evidence="1">
    <location>
        <begin position="9"/>
        <end position="123"/>
    </location>
</feature>
<dbReference type="InterPro" id="IPR036515">
    <property type="entry name" value="Transposase_17_sf"/>
</dbReference>
<dbReference type="SMART" id="SM01321">
    <property type="entry name" value="Y1_Tnp"/>
    <property type="match status" value="1"/>
</dbReference>
<protein>
    <submittedName>
        <fullName evidence="2">REP element-mobilizing transposase RayT</fullName>
    </submittedName>
</protein>
<dbReference type="AlphaFoldDB" id="A0A4R1PZA9"/>
<dbReference type="GO" id="GO:0003677">
    <property type="term" value="F:DNA binding"/>
    <property type="evidence" value="ECO:0007669"/>
    <property type="project" value="InterPro"/>
</dbReference>
<evidence type="ECO:0000259" key="1">
    <source>
        <dbReference type="SMART" id="SM01321"/>
    </source>
</evidence>
<organism evidence="2 3">
    <name type="scientific">Anaerospora hongkongensis</name>
    <dbReference type="NCBI Taxonomy" id="244830"/>
    <lineage>
        <taxon>Bacteria</taxon>
        <taxon>Bacillati</taxon>
        <taxon>Bacillota</taxon>
        <taxon>Negativicutes</taxon>
        <taxon>Selenomonadales</taxon>
        <taxon>Sporomusaceae</taxon>
        <taxon>Anaerospora</taxon>
    </lineage>
</organism>
<dbReference type="SUPFAM" id="SSF143422">
    <property type="entry name" value="Transposase IS200-like"/>
    <property type="match status" value="1"/>
</dbReference>
<reference evidence="2 3" key="1">
    <citation type="submission" date="2019-03" db="EMBL/GenBank/DDBJ databases">
        <title>Genomic Encyclopedia of Type Strains, Phase IV (KMG-IV): sequencing the most valuable type-strain genomes for metagenomic binning, comparative biology and taxonomic classification.</title>
        <authorList>
            <person name="Goeker M."/>
        </authorList>
    </citation>
    <scope>NUCLEOTIDE SEQUENCE [LARGE SCALE GENOMIC DNA]</scope>
    <source>
        <strain evidence="2 3">DSM 15969</strain>
    </source>
</reference>
<dbReference type="GO" id="GO:0004803">
    <property type="term" value="F:transposase activity"/>
    <property type="evidence" value="ECO:0007669"/>
    <property type="project" value="InterPro"/>
</dbReference>
<dbReference type="PANTHER" id="PTHR34322">
    <property type="entry name" value="TRANSPOSASE, Y1_TNP DOMAIN-CONTAINING"/>
    <property type="match status" value="1"/>
</dbReference>
<evidence type="ECO:0000313" key="3">
    <source>
        <dbReference type="Proteomes" id="UP000295063"/>
    </source>
</evidence>
<dbReference type="GO" id="GO:0006313">
    <property type="term" value="P:DNA transposition"/>
    <property type="evidence" value="ECO:0007669"/>
    <property type="project" value="InterPro"/>
</dbReference>
<dbReference type="EMBL" id="SLUI01000004">
    <property type="protein sequence ID" value="TCL38304.1"/>
    <property type="molecule type" value="Genomic_DNA"/>
</dbReference>
<sequence length="252" mass="29503">MPRHERKRSKSGIYHVMLRGINRQILFEDDEDKQKFFEKIKQYKEKSGYKILGYCLMDNHVHLLIQEGKEVLEVAMKRIGVSYVYWYNLKYKRSGHLFQDRYKSEPVEDDGYLLMVLKYIHLNPLKAGLVSQVGDYSWSSYHEYKGNPMIVDSDFVLGMFCNDQQRLMHYLAEDTEVSEGSILDVTESSKLLNEDVKQIIEKAIGNMSLSELRNAEKSRRNEILKKLKQENQLSIRQIARITGLTVNIVARA</sequence>
<dbReference type="Gene3D" id="3.30.70.1290">
    <property type="entry name" value="Transposase IS200-like"/>
    <property type="match status" value="1"/>
</dbReference>